<organism evidence="2 3">
    <name type="scientific">Campylobacter suis</name>
    <dbReference type="NCBI Taxonomy" id="2790657"/>
    <lineage>
        <taxon>Bacteria</taxon>
        <taxon>Pseudomonadati</taxon>
        <taxon>Campylobacterota</taxon>
        <taxon>Epsilonproteobacteria</taxon>
        <taxon>Campylobacterales</taxon>
        <taxon>Campylobacteraceae</taxon>
        <taxon>Campylobacter</taxon>
    </lineage>
</organism>
<evidence type="ECO:0000313" key="3">
    <source>
        <dbReference type="Proteomes" id="UP000789359"/>
    </source>
</evidence>
<proteinExistence type="predicted"/>
<dbReference type="Pfam" id="PF05016">
    <property type="entry name" value="ParE_toxin"/>
    <property type="match status" value="1"/>
</dbReference>
<protein>
    <recommendedName>
        <fullName evidence="4">Plasmid stabilization protein</fullName>
    </recommendedName>
</protein>
<keyword evidence="1" id="KW-1277">Toxin-antitoxin system</keyword>
<dbReference type="Proteomes" id="UP000789359">
    <property type="component" value="Unassembled WGS sequence"/>
</dbReference>
<comment type="caution">
    <text evidence="2">The sequence shown here is derived from an EMBL/GenBank/DDBJ whole genome shotgun (WGS) entry which is preliminary data.</text>
</comment>
<dbReference type="EMBL" id="CAJHOE010000005">
    <property type="protein sequence ID" value="CAD7289044.1"/>
    <property type="molecule type" value="Genomic_DNA"/>
</dbReference>
<dbReference type="Gene3D" id="3.30.2310.20">
    <property type="entry name" value="RelE-like"/>
    <property type="match status" value="1"/>
</dbReference>
<dbReference type="InterPro" id="IPR007712">
    <property type="entry name" value="RelE/ParE_toxin"/>
</dbReference>
<sequence>MIYFLPKFDDNLNKIYNYISLDSPSRADKFCTELFDKIAKIEYMPLSFRKNLQINRDDIRDLIFKGYVMPFLIKDGDYYVLDIYKNNEWSGI</sequence>
<evidence type="ECO:0000313" key="2">
    <source>
        <dbReference type="EMBL" id="CAD7289044.1"/>
    </source>
</evidence>
<gene>
    <name evidence="2" type="ORF">LMG8286_01629</name>
</gene>
<evidence type="ECO:0008006" key="4">
    <source>
        <dbReference type="Google" id="ProtNLM"/>
    </source>
</evidence>
<dbReference type="InterPro" id="IPR035093">
    <property type="entry name" value="RelE/ParE_toxin_dom_sf"/>
</dbReference>
<keyword evidence="3" id="KW-1185">Reference proteome</keyword>
<name>A0ABM8Q898_9BACT</name>
<evidence type="ECO:0000256" key="1">
    <source>
        <dbReference type="ARBA" id="ARBA00022649"/>
    </source>
</evidence>
<dbReference type="RefSeq" id="WP_230057370.1">
    <property type="nucleotide sequence ID" value="NZ_CAJHOE010000005.1"/>
</dbReference>
<reference evidence="2 3" key="1">
    <citation type="submission" date="2020-11" db="EMBL/GenBank/DDBJ databases">
        <authorList>
            <person name="Peeters C."/>
        </authorList>
    </citation>
    <scope>NUCLEOTIDE SEQUENCE [LARGE SCALE GENOMIC DNA]</scope>
    <source>
        <strain evidence="2 3">LMG 8286</strain>
    </source>
</reference>
<accession>A0ABM8Q898</accession>